<evidence type="ECO:0000313" key="1">
    <source>
        <dbReference type="EMBL" id="RAL01387.1"/>
    </source>
</evidence>
<reference evidence="1 2" key="1">
    <citation type="submission" date="2018-02" db="EMBL/GenBank/DDBJ databases">
        <title>The genomes of Aspergillus section Nigri reveals drivers in fungal speciation.</title>
        <authorList>
            <consortium name="DOE Joint Genome Institute"/>
            <person name="Vesth T.C."/>
            <person name="Nybo J."/>
            <person name="Theobald S."/>
            <person name="Brandl J."/>
            <person name="Frisvad J.C."/>
            <person name="Nielsen K.F."/>
            <person name="Lyhne E.K."/>
            <person name="Kogle M.E."/>
            <person name="Kuo A."/>
            <person name="Riley R."/>
            <person name="Clum A."/>
            <person name="Nolan M."/>
            <person name="Lipzen A."/>
            <person name="Salamov A."/>
            <person name="Henrissat B."/>
            <person name="Wiebenga A."/>
            <person name="De vries R.P."/>
            <person name="Grigoriev I.V."/>
            <person name="Mortensen U.H."/>
            <person name="Andersen M.R."/>
            <person name="Baker S.E."/>
        </authorList>
    </citation>
    <scope>NUCLEOTIDE SEQUENCE [LARGE SCALE GENOMIC DNA]</scope>
    <source>
        <strain evidence="1 2">CBS 121593</strain>
    </source>
</reference>
<proteinExistence type="predicted"/>
<dbReference type="EMBL" id="KZ824436">
    <property type="protein sequence ID" value="RAL01387.1"/>
    <property type="molecule type" value="Genomic_DNA"/>
</dbReference>
<dbReference type="VEuPathDB" id="FungiDB:BO80DRAFT_67206"/>
<name>A0A395H0M8_9EURO</name>
<protein>
    <submittedName>
        <fullName evidence="1">Uncharacterized protein</fullName>
    </submittedName>
</protein>
<sequence>MLTIIQGASPENKKSRLETLVDDLILPLLTTCQDRHLLHCEEADQGASGDMPTRLIDHGSSATSSIKLIDTRTQHEADVGQGLSGPLVSLG</sequence>
<dbReference type="RefSeq" id="XP_025575714.1">
    <property type="nucleotide sequence ID" value="XM_025724696.1"/>
</dbReference>
<gene>
    <name evidence="1" type="ORF">BO80DRAFT_67206</name>
</gene>
<evidence type="ECO:0000313" key="2">
    <source>
        <dbReference type="Proteomes" id="UP000249402"/>
    </source>
</evidence>
<organism evidence="1 2">
    <name type="scientific">Aspergillus ibericus CBS 121593</name>
    <dbReference type="NCBI Taxonomy" id="1448316"/>
    <lineage>
        <taxon>Eukaryota</taxon>
        <taxon>Fungi</taxon>
        <taxon>Dikarya</taxon>
        <taxon>Ascomycota</taxon>
        <taxon>Pezizomycotina</taxon>
        <taxon>Eurotiomycetes</taxon>
        <taxon>Eurotiomycetidae</taxon>
        <taxon>Eurotiales</taxon>
        <taxon>Aspergillaceae</taxon>
        <taxon>Aspergillus</taxon>
        <taxon>Aspergillus subgen. Circumdati</taxon>
    </lineage>
</organism>
<dbReference type="OrthoDB" id="5125733at2759"/>
<dbReference type="Proteomes" id="UP000249402">
    <property type="component" value="Unassembled WGS sequence"/>
</dbReference>
<keyword evidence="2" id="KW-1185">Reference proteome</keyword>
<dbReference type="AlphaFoldDB" id="A0A395H0M8"/>
<dbReference type="GeneID" id="37229561"/>
<accession>A0A395H0M8</accession>